<feature type="compositionally biased region" description="Basic and acidic residues" evidence="1">
    <location>
        <begin position="118"/>
        <end position="128"/>
    </location>
</feature>
<name>D9WV90_9ACTN</name>
<evidence type="ECO:0000313" key="2">
    <source>
        <dbReference type="EMBL" id="EFL28590.1"/>
    </source>
</evidence>
<feature type="compositionally biased region" description="Polar residues" evidence="1">
    <location>
        <begin position="82"/>
        <end position="92"/>
    </location>
</feature>
<proteinExistence type="predicted"/>
<dbReference type="STRING" id="457427.SSOG_08304"/>
<evidence type="ECO:0000256" key="1">
    <source>
        <dbReference type="SAM" id="MobiDB-lite"/>
    </source>
</evidence>
<dbReference type="EMBL" id="GG657754">
    <property type="protein sequence ID" value="EFL28590.1"/>
    <property type="molecule type" value="Genomic_DNA"/>
</dbReference>
<organism evidence="2 3">
    <name type="scientific">Streptomyces himastatinicus ATCC 53653</name>
    <dbReference type="NCBI Taxonomy" id="457427"/>
    <lineage>
        <taxon>Bacteria</taxon>
        <taxon>Bacillati</taxon>
        <taxon>Actinomycetota</taxon>
        <taxon>Actinomycetes</taxon>
        <taxon>Kitasatosporales</taxon>
        <taxon>Streptomycetaceae</taxon>
        <taxon>Streptomyces</taxon>
        <taxon>Streptomyces violaceusniger group</taxon>
    </lineage>
</organism>
<accession>D9WV90</accession>
<gene>
    <name evidence="2" type="ORF">SSOG_08304</name>
</gene>
<dbReference type="Proteomes" id="UP000003963">
    <property type="component" value="Unassembled WGS sequence"/>
</dbReference>
<feature type="compositionally biased region" description="Polar residues" evidence="1">
    <location>
        <begin position="24"/>
        <end position="37"/>
    </location>
</feature>
<reference evidence="2 3" key="1">
    <citation type="submission" date="2009-02" db="EMBL/GenBank/DDBJ databases">
        <title>Annotation of Streptomyces hygroscopicus strain ATCC 53653.</title>
        <authorList>
            <consortium name="The Broad Institute Genome Sequencing Platform"/>
            <consortium name="Broad Institute Microbial Sequencing Center"/>
            <person name="Fischbach M."/>
            <person name="Godfrey P."/>
            <person name="Ward D."/>
            <person name="Young S."/>
            <person name="Zeng Q."/>
            <person name="Koehrsen M."/>
            <person name="Alvarado L."/>
            <person name="Berlin A.M."/>
            <person name="Bochicchio J."/>
            <person name="Borenstein D."/>
            <person name="Chapman S.B."/>
            <person name="Chen Z."/>
            <person name="Engels R."/>
            <person name="Freedman E."/>
            <person name="Gellesch M."/>
            <person name="Goldberg J."/>
            <person name="Griggs A."/>
            <person name="Gujja S."/>
            <person name="Heilman E.R."/>
            <person name="Heiman D.I."/>
            <person name="Hepburn T.A."/>
            <person name="Howarth C."/>
            <person name="Jen D."/>
            <person name="Larson L."/>
            <person name="Lewis B."/>
            <person name="Mehta T."/>
            <person name="Park D."/>
            <person name="Pearson M."/>
            <person name="Richards J."/>
            <person name="Roberts A."/>
            <person name="Saif S."/>
            <person name="Shea T.D."/>
            <person name="Shenoy N."/>
            <person name="Sisk P."/>
            <person name="Stolte C."/>
            <person name="Sykes S.N."/>
            <person name="Thomson T."/>
            <person name="Walk T."/>
            <person name="White J."/>
            <person name="Yandava C."/>
            <person name="Straight P."/>
            <person name="Clardy J."/>
            <person name="Hung D."/>
            <person name="Kolter R."/>
            <person name="Mekalanos J."/>
            <person name="Walker S."/>
            <person name="Walsh C.T."/>
            <person name="Wieland-Brown L.C."/>
            <person name="Haas B."/>
            <person name="Nusbaum C."/>
            <person name="Birren B."/>
        </authorList>
    </citation>
    <scope>NUCLEOTIDE SEQUENCE [LARGE SCALE GENOMIC DNA]</scope>
    <source>
        <strain evidence="2 3">ATCC 53653</strain>
    </source>
</reference>
<feature type="region of interest" description="Disordered" evidence="1">
    <location>
        <begin position="78"/>
        <end position="128"/>
    </location>
</feature>
<keyword evidence="3" id="KW-1185">Reference proteome</keyword>
<protein>
    <submittedName>
        <fullName evidence="2">LigA protein</fullName>
    </submittedName>
</protein>
<dbReference type="AlphaFoldDB" id="D9WV90"/>
<feature type="region of interest" description="Disordered" evidence="1">
    <location>
        <begin position="1"/>
        <end position="63"/>
    </location>
</feature>
<sequence length="382" mass="41320">MMATAPVSPSLRPESRRGRGKTIGPQTEGNVAHTTPGQGTGAERIRENTRGQGAPPTRRGLLSVTAAAGLGLLAGCGEQKTDWASPSRSPTPSKEGKTSAAGSDNKAGRSPSPQPTKRRPELPRGGRDLSRYRLVGYCGLPGAAALGRLGTGDLNQRVKEIEKTARDYAADREPLPVLELLATVTNSSAGSDGTYRTRVPDDTIRRFHDAARRHDAMLLLNIQPGRASALDEVKALRKWLVKPDVGIALDPEWDMGPGEVPGDTYGHTSGQELTDVARYLSGVVAEHDLPEKPLVFHQVAVSVVRDQSALRQQPGVVMIKSADGIGSPGMKRDTWRQLVKDQPEGLRTGFKLFYEEDAETSRLMTPKEVLALRPRPEYVMFE</sequence>
<dbReference type="HOGENOM" id="CLU_037716_1_0_11"/>
<evidence type="ECO:0000313" key="3">
    <source>
        <dbReference type="Proteomes" id="UP000003963"/>
    </source>
</evidence>